<evidence type="ECO:0000256" key="5">
    <source>
        <dbReference type="SAM" id="MobiDB-lite"/>
    </source>
</evidence>
<dbReference type="Proteomes" id="UP000030207">
    <property type="component" value="Segment"/>
</dbReference>
<accession>A0A0A0RV91</accession>
<dbReference type="InterPro" id="IPR007630">
    <property type="entry name" value="RNA_pol_sigma70_r4"/>
</dbReference>
<feature type="domain" description="RNA polymerase sigma-70" evidence="6">
    <location>
        <begin position="54"/>
        <end position="67"/>
    </location>
</feature>
<dbReference type="PROSITE" id="PS00716">
    <property type="entry name" value="SIGMA70_2"/>
    <property type="match status" value="1"/>
</dbReference>
<evidence type="ECO:0000259" key="7">
    <source>
        <dbReference type="PROSITE" id="PS00716"/>
    </source>
</evidence>
<sequence>MAKSKFLSKEEVRELIKKSHGGDQDARDLLVQKNVRLVWNVVQRFINRGYEPEDLFQIGAMGLLRSIDKFDFNYDVQFSTYAVPMIIGEIQRFIRDDGTVKVPRTLKELANRIARENLYKESPEIIIEKLGLESTTVGYVNSALRYLKEKGGQAISTDETVYENDGDPITVGDQMAGDVNGANWLNNIALRQAIEKLDEREQQIVQLRYFQDRTQSETADELGVSQVQISRLEKKILASMKEGFNEEEQVVVKPEPKVKKMVVAVGKVKKQKEEEMDTVGYNKNPKGNREEAIRLLESTELTYKEIATRTEVPLSTIGYLASKYRSKAVKNKNRANNAPRKGNKKPKNKETMKKKPAPTQATPVQATPPISVPVAKKVPLQPIATPTPPKDIYVLGNAELSPAMQRMEEQGKQLATHMIRVQAEGMMNYVNKMDEKNKFSKEEMAALANSLNREQWDEPELVKESKAKVEYNFNFNVSGQMVSKEEVIAKLDELKTVLSHIDIDAVNFRINVGS</sequence>
<protein>
    <submittedName>
        <fullName evidence="8">RNA polymerase sigma factor</fullName>
    </submittedName>
</protein>
<dbReference type="PRINTS" id="PR00046">
    <property type="entry name" value="SIGMA70FCT"/>
</dbReference>
<evidence type="ECO:0000256" key="2">
    <source>
        <dbReference type="ARBA" id="ARBA00023082"/>
    </source>
</evidence>
<dbReference type="GO" id="GO:0003677">
    <property type="term" value="F:DNA binding"/>
    <property type="evidence" value="ECO:0007669"/>
    <property type="project" value="UniProtKB-KW"/>
</dbReference>
<dbReference type="EMBL" id="KM236246">
    <property type="protein sequence ID" value="AIW03563.1"/>
    <property type="molecule type" value="Genomic_DNA"/>
</dbReference>
<dbReference type="GO" id="GO:0016987">
    <property type="term" value="F:sigma factor activity"/>
    <property type="evidence" value="ECO:0007669"/>
    <property type="project" value="UniProtKB-KW"/>
</dbReference>
<organism evidence="8 9">
    <name type="scientific">Bacillus phage Moonbeam</name>
    <dbReference type="NCBI Taxonomy" id="1540091"/>
    <lineage>
        <taxon>Viruses</taxon>
        <taxon>Duplodnaviria</taxon>
        <taxon>Heunggongvirae</taxon>
        <taxon>Uroviricota</taxon>
        <taxon>Caudoviricetes</taxon>
        <taxon>Herelleviridae</taxon>
        <taxon>Bastillevirinae</taxon>
        <taxon>Moonbeamvirus</taxon>
        <taxon>Moonbeamvirus moonbeam</taxon>
    </lineage>
</organism>
<dbReference type="InterPro" id="IPR013324">
    <property type="entry name" value="RNA_pol_sigma_r3/r4-like"/>
</dbReference>
<evidence type="ECO:0000313" key="9">
    <source>
        <dbReference type="Proteomes" id="UP000030207"/>
    </source>
</evidence>
<dbReference type="PROSITE" id="PS00715">
    <property type="entry name" value="SIGMA70_1"/>
    <property type="match status" value="1"/>
</dbReference>
<name>A0A0A0RV91_9CAUD</name>
<evidence type="ECO:0000256" key="4">
    <source>
        <dbReference type="ARBA" id="ARBA00023163"/>
    </source>
</evidence>
<dbReference type="Pfam" id="PF04545">
    <property type="entry name" value="Sigma70_r4"/>
    <property type="match status" value="1"/>
</dbReference>
<dbReference type="Gene3D" id="1.20.120.1810">
    <property type="match status" value="1"/>
</dbReference>
<keyword evidence="4" id="KW-0804">Transcription</keyword>
<keyword evidence="3" id="KW-0238">DNA-binding</keyword>
<dbReference type="RefSeq" id="YP_009151728.1">
    <property type="nucleotide sequence ID" value="NC_027374.1"/>
</dbReference>
<dbReference type="PANTHER" id="PTHR30385">
    <property type="entry name" value="SIGMA FACTOR F FLAGELLAR"/>
    <property type="match status" value="1"/>
</dbReference>
<dbReference type="KEGG" id="vg:24608140"/>
<dbReference type="GO" id="GO:0006352">
    <property type="term" value="P:DNA-templated transcription initiation"/>
    <property type="evidence" value="ECO:0007669"/>
    <property type="project" value="InterPro"/>
</dbReference>
<dbReference type="Pfam" id="PF04542">
    <property type="entry name" value="Sigma70_r2"/>
    <property type="match status" value="1"/>
</dbReference>
<dbReference type="InterPro" id="IPR014284">
    <property type="entry name" value="RNA_pol_sigma-70_dom"/>
</dbReference>
<keyword evidence="2" id="KW-0731">Sigma factor</keyword>
<gene>
    <name evidence="8" type="ORF">CPT_Moonbeam165</name>
</gene>
<dbReference type="InterPro" id="IPR013325">
    <property type="entry name" value="RNA_pol_sigma_r2"/>
</dbReference>
<dbReference type="CDD" id="cd06171">
    <property type="entry name" value="Sigma70_r4"/>
    <property type="match status" value="1"/>
</dbReference>
<dbReference type="InterPro" id="IPR007627">
    <property type="entry name" value="RNA_pol_sigma70_r2"/>
</dbReference>
<evidence type="ECO:0000259" key="6">
    <source>
        <dbReference type="PROSITE" id="PS00715"/>
    </source>
</evidence>
<feature type="compositionally biased region" description="Low complexity" evidence="5">
    <location>
        <begin position="357"/>
        <end position="369"/>
    </location>
</feature>
<feature type="domain" description="RNA polymerase sigma-70" evidence="7">
    <location>
        <begin position="214"/>
        <end position="240"/>
    </location>
</feature>
<feature type="region of interest" description="Disordered" evidence="5">
    <location>
        <begin position="328"/>
        <end position="370"/>
    </location>
</feature>
<reference evidence="8 9" key="1">
    <citation type="submission" date="2014-07" db="EMBL/GenBank/DDBJ databases">
        <title>Complete Genome of Bacillus megaterium Myophage Moonbeam.</title>
        <authorList>
            <person name="Cadungog J.N."/>
            <person name="Khatemi B.E."/>
            <person name="Hernandez A.C."/>
            <person name="Everett G.F.K."/>
        </authorList>
    </citation>
    <scope>NUCLEOTIDE SEQUENCE [LARGE SCALE GENOMIC DNA]</scope>
</reference>
<evidence type="ECO:0000256" key="3">
    <source>
        <dbReference type="ARBA" id="ARBA00023125"/>
    </source>
</evidence>
<evidence type="ECO:0000313" key="8">
    <source>
        <dbReference type="EMBL" id="AIW03563.1"/>
    </source>
</evidence>
<dbReference type="SUPFAM" id="SSF88659">
    <property type="entry name" value="Sigma3 and sigma4 domains of RNA polymerase sigma factors"/>
    <property type="match status" value="1"/>
</dbReference>
<dbReference type="InterPro" id="IPR000943">
    <property type="entry name" value="RNA_pol_sigma70"/>
</dbReference>
<keyword evidence="1" id="KW-0805">Transcription regulation</keyword>
<dbReference type="OrthoDB" id="2867at10239"/>
<dbReference type="PANTHER" id="PTHR30385:SF4">
    <property type="entry name" value="RNA POLYMERASE SIGMA-E FACTOR"/>
    <property type="match status" value="1"/>
</dbReference>
<evidence type="ECO:0000256" key="1">
    <source>
        <dbReference type="ARBA" id="ARBA00023015"/>
    </source>
</evidence>
<dbReference type="Gene3D" id="1.20.140.160">
    <property type="match status" value="1"/>
</dbReference>
<dbReference type="GeneID" id="24608140"/>
<dbReference type="SMR" id="A0A0A0RV91"/>
<proteinExistence type="predicted"/>
<dbReference type="NCBIfam" id="TIGR02937">
    <property type="entry name" value="sigma70-ECF"/>
    <property type="match status" value="1"/>
</dbReference>
<keyword evidence="9" id="KW-1185">Reference proteome</keyword>
<dbReference type="SUPFAM" id="SSF88946">
    <property type="entry name" value="Sigma2 domain of RNA polymerase sigma factors"/>
    <property type="match status" value="1"/>
</dbReference>